<dbReference type="SUPFAM" id="SSF53067">
    <property type="entry name" value="Actin-like ATPase domain"/>
    <property type="match status" value="1"/>
</dbReference>
<accession>K0F0T1</accession>
<name>K0F0T1_NOCB7</name>
<dbReference type="PANTHER" id="PTHR18964:SF169">
    <property type="entry name" value="N-ACETYLMANNOSAMINE KINASE"/>
    <property type="match status" value="1"/>
</dbReference>
<keyword evidence="3" id="KW-1185">Reference proteome</keyword>
<protein>
    <submittedName>
        <fullName evidence="2">Putative sugar kinase</fullName>
    </submittedName>
</protein>
<dbReference type="InterPro" id="IPR000600">
    <property type="entry name" value="ROK"/>
</dbReference>
<dbReference type="eggNOG" id="COG1940">
    <property type="taxonomic scope" value="Bacteria"/>
</dbReference>
<dbReference type="Pfam" id="PF00480">
    <property type="entry name" value="ROK"/>
    <property type="match status" value="1"/>
</dbReference>
<dbReference type="STRING" id="1133849.O3I_023925"/>
<dbReference type="HOGENOM" id="CLU_036604_0_4_11"/>
<dbReference type="Gene3D" id="3.30.420.40">
    <property type="match status" value="2"/>
</dbReference>
<dbReference type="Proteomes" id="UP000006304">
    <property type="component" value="Chromosome"/>
</dbReference>
<reference evidence="2 3" key="1">
    <citation type="journal article" date="2012" name="J. Bacteriol.">
        <title>Complete genome sequence of Nocardia brasiliensis HUJEG-1.</title>
        <authorList>
            <person name="Vera-Cabrera L."/>
            <person name="Ortiz-Lopez R."/>
            <person name="Elizondo-Gonzalez R."/>
            <person name="Perez-Maya A.A."/>
            <person name="Ocampo-Candiani J."/>
        </authorList>
    </citation>
    <scope>NUCLEOTIDE SEQUENCE [LARGE SCALE GENOMIC DNA]</scope>
    <source>
        <strain evidence="3">ATCC 700358</strain>
    </source>
</reference>
<dbReference type="GO" id="GO:0016301">
    <property type="term" value="F:kinase activity"/>
    <property type="evidence" value="ECO:0007669"/>
    <property type="project" value="UniProtKB-KW"/>
</dbReference>
<keyword evidence="2" id="KW-0418">Kinase</keyword>
<sequence length="310" mass="31172">MTVLALHVDSTGFAAGRADDDSDTDSIRRIPLPEHSVWQHCRELLLEVAAGAEVSAVGIASAGPVDMAAGVVAPIDVPEWRTGFELAQSVRKLFPSAEVQLAYEGLCLAMAERHLGGATEAVDTLTILLSDRVSGGITAGGLSLAGRTGNAGHIGHLLVPGFDDPCSCGNRGCLEAIAGGRALIDRARRDGWVGSSIDALVAAAHAGDAVVGAAFGRAGVALGLAISSVAALLDIDLVIVGGKLSSSGSTLWTPLHKTVAEHAKLAFLPGLRVIPSHLGDVGALAGAGVLGMLIGAAAQGPRPTSSSAGQ</sequence>
<proteinExistence type="inferred from homology"/>
<comment type="similarity">
    <text evidence="1">Belongs to the ROK (NagC/XylR) family.</text>
</comment>
<dbReference type="KEGG" id="nbr:O3I_023925"/>
<dbReference type="InterPro" id="IPR043129">
    <property type="entry name" value="ATPase_NBD"/>
</dbReference>
<dbReference type="PANTHER" id="PTHR18964">
    <property type="entry name" value="ROK (REPRESSOR, ORF, KINASE) FAMILY"/>
    <property type="match status" value="1"/>
</dbReference>
<dbReference type="AlphaFoldDB" id="K0F0T1"/>
<evidence type="ECO:0000313" key="3">
    <source>
        <dbReference type="Proteomes" id="UP000006304"/>
    </source>
</evidence>
<keyword evidence="2" id="KW-0808">Transferase</keyword>
<dbReference type="EMBL" id="CP003876">
    <property type="protein sequence ID" value="AFU02740.1"/>
    <property type="molecule type" value="Genomic_DNA"/>
</dbReference>
<evidence type="ECO:0000256" key="1">
    <source>
        <dbReference type="ARBA" id="ARBA00006479"/>
    </source>
</evidence>
<organism evidence="2 3">
    <name type="scientific">Nocardia brasiliensis (strain ATCC 700358 / HUJEG-1)</name>
    <dbReference type="NCBI Taxonomy" id="1133849"/>
    <lineage>
        <taxon>Bacteria</taxon>
        <taxon>Bacillati</taxon>
        <taxon>Actinomycetota</taxon>
        <taxon>Actinomycetes</taxon>
        <taxon>Mycobacteriales</taxon>
        <taxon>Nocardiaceae</taxon>
        <taxon>Nocardia</taxon>
    </lineage>
</organism>
<evidence type="ECO:0000313" key="2">
    <source>
        <dbReference type="EMBL" id="AFU02740.1"/>
    </source>
</evidence>
<dbReference type="RefSeq" id="WP_014985595.1">
    <property type="nucleotide sequence ID" value="NC_018681.1"/>
</dbReference>
<gene>
    <name evidence="2" type="ORF">O3I_023925</name>
</gene>